<protein>
    <submittedName>
        <fullName evidence="2">Uncharacterized protein</fullName>
    </submittedName>
</protein>
<gene>
    <name evidence="2" type="ORF">L0664_04655</name>
</gene>
<accession>A0ABS9CWD4</accession>
<organism evidence="2 3">
    <name type="scientific">Octadecabacter dasysiphoniae</name>
    <dbReference type="NCBI Taxonomy" id="2909341"/>
    <lineage>
        <taxon>Bacteria</taxon>
        <taxon>Pseudomonadati</taxon>
        <taxon>Pseudomonadota</taxon>
        <taxon>Alphaproteobacteria</taxon>
        <taxon>Rhodobacterales</taxon>
        <taxon>Roseobacteraceae</taxon>
        <taxon>Octadecabacter</taxon>
    </lineage>
</organism>
<dbReference type="Proteomes" id="UP001200557">
    <property type="component" value="Unassembled WGS sequence"/>
</dbReference>
<keyword evidence="1" id="KW-0732">Signal</keyword>
<name>A0ABS9CWD4_9RHOB</name>
<dbReference type="RefSeq" id="WP_235224452.1">
    <property type="nucleotide sequence ID" value="NZ_JAKGAQ010000001.1"/>
</dbReference>
<keyword evidence="3" id="KW-1185">Reference proteome</keyword>
<comment type="caution">
    <text evidence="2">The sequence shown here is derived from an EMBL/GenBank/DDBJ whole genome shotgun (WGS) entry which is preliminary data.</text>
</comment>
<evidence type="ECO:0000313" key="3">
    <source>
        <dbReference type="Proteomes" id="UP001200557"/>
    </source>
</evidence>
<evidence type="ECO:0000256" key="1">
    <source>
        <dbReference type="SAM" id="SignalP"/>
    </source>
</evidence>
<sequence length="111" mass="11589">MFKTLAIAAAALAACATCATFASADSYISNFAGKQENPQQVELGTVRADGNGVVEVYTFHKGEIGALIGSEPVRAGANLDVSVDINRANTDAIAILKINGEIVDTQELEFN</sequence>
<reference evidence="2 3" key="1">
    <citation type="submission" date="2022-01" db="EMBL/GenBank/DDBJ databases">
        <title>Octadecabacter sp. nov., isolated from a marine alga.</title>
        <authorList>
            <person name="Jin M.S."/>
            <person name="Kim H.M."/>
            <person name="Han D.M."/>
            <person name="Jung J.J."/>
            <person name="Jeon C.O."/>
        </authorList>
    </citation>
    <scope>NUCLEOTIDE SEQUENCE [LARGE SCALE GENOMIC DNA]</scope>
    <source>
        <strain evidence="2 3">G9-8</strain>
    </source>
</reference>
<feature type="signal peptide" evidence="1">
    <location>
        <begin position="1"/>
        <end position="24"/>
    </location>
</feature>
<dbReference type="PROSITE" id="PS51257">
    <property type="entry name" value="PROKAR_LIPOPROTEIN"/>
    <property type="match status" value="1"/>
</dbReference>
<dbReference type="EMBL" id="JAKGAQ010000001">
    <property type="protein sequence ID" value="MCF2870348.1"/>
    <property type="molecule type" value="Genomic_DNA"/>
</dbReference>
<feature type="chain" id="PRO_5047096478" evidence="1">
    <location>
        <begin position="25"/>
        <end position="111"/>
    </location>
</feature>
<proteinExistence type="predicted"/>
<evidence type="ECO:0000313" key="2">
    <source>
        <dbReference type="EMBL" id="MCF2870348.1"/>
    </source>
</evidence>